<dbReference type="RefSeq" id="WP_121152414.1">
    <property type="nucleotide sequence ID" value="NZ_CP032829.1"/>
</dbReference>
<name>A0A494T8W2_SPHPE</name>
<proteinExistence type="predicted"/>
<sequence length="901" mass="90554">MARFGFGFGSVRQKRAFNPLAPASTVAPSITPSTGDVGTVFTLSNGTWTNTPTFTRQWYNAAGLIPGATATTYTAVTGDRAGSIYGIVTATANSTSAAAASNSVAIPALAPTNAIVPTLSGTTTEGQMLSSTAGTWNNIPTAYAYQWKRAGVNIGGATASTYLLVTADVGKVITCAVTASNTAGSNTATSAGSAAIAGLPVAPSNTVAPAITGTAQDGQTLTVSNGTWSGTPAPTYAYQWKRGGTNVGTNAATYLVATADVGSTITCTVTATNTAGSALAMSAATAVVSPAPAGALKIALAGSSTPEKFKTEYVGTSNARVSSSTDGTTFAAVTVGALVMEAGHQIATALNRDVKWLTMGVGGSTVSQWMSASDVRFTACRDAIIAAGGVDMLFFQCGWNDAAAKTVTSQASHAANLRTTLANIRSGVGLPNLKIIIGLSQKGNPGNHDATGMAQLVLVRAAEQDVATDTNNCLGYSPMDLATADGIHQTQASQLTSAGRLVPNFLAVLAGTTVYSGPIATSSTAVDSTHTDITFTNPNGTDITPTSGITGASITLSDTTTPAITAAVRQSANVVRLTHASLGGLAGTVSYLALGAPDMSGAVFDNGTPVRPSLPTRAPLAFSATAPVLQVLSITPNTATSGTGYTGTIAGKTSGSTITATASDGTTLNVSGVTVTGTFSTTGSKTVSLVETLAGATGSPKTTSGLAVTVSAPSVAKSANIDPSFSTLPVPAGWNRWNGAVGSDNTSTPGILPADLTTILTPAGVTTGWSVKMVSADRMQCFSTALGASTGNNSGVFPDQVMQSTWYSDFTATAGHDMTVRISGLDNAKLYTIGVRGSRAASRAPFDVVIGAASQSMDPTNNTSTVLTFANIAPSSGSIDFICRQQGLTPAFLDAFTITEQ</sequence>
<keyword evidence="1" id="KW-0378">Hydrolase</keyword>
<organism evidence="1 2">
    <name type="scientific">Sphingomonas paeninsulae</name>
    <dbReference type="NCBI Taxonomy" id="2319844"/>
    <lineage>
        <taxon>Bacteria</taxon>
        <taxon>Pseudomonadati</taxon>
        <taxon>Pseudomonadota</taxon>
        <taxon>Alphaproteobacteria</taxon>
        <taxon>Sphingomonadales</taxon>
        <taxon>Sphingomonadaceae</taxon>
        <taxon>Sphingomonas</taxon>
    </lineage>
</organism>
<keyword evidence="2" id="KW-1185">Reference proteome</keyword>
<gene>
    <name evidence="1" type="ORF">D3Y57_07120</name>
</gene>
<reference evidence="1 2" key="1">
    <citation type="submission" date="2018-09" db="EMBL/GenBank/DDBJ databases">
        <title>Sphingomonas peninsula sp. nov., isolated from fildes peninsula, Antarctic soil.</title>
        <authorList>
            <person name="Yingchao G."/>
        </authorList>
    </citation>
    <scope>NUCLEOTIDE SEQUENCE [LARGE SCALE GENOMIC DNA]</scope>
    <source>
        <strain evidence="1 2">YZ-8</strain>
    </source>
</reference>
<dbReference type="Gene3D" id="2.60.40.2700">
    <property type="match status" value="3"/>
</dbReference>
<evidence type="ECO:0000313" key="2">
    <source>
        <dbReference type="Proteomes" id="UP000276254"/>
    </source>
</evidence>
<dbReference type="GO" id="GO:0016788">
    <property type="term" value="F:hydrolase activity, acting on ester bonds"/>
    <property type="evidence" value="ECO:0007669"/>
    <property type="project" value="UniProtKB-ARBA"/>
</dbReference>
<dbReference type="AlphaFoldDB" id="A0A494T8W2"/>
<dbReference type="SUPFAM" id="SSF52266">
    <property type="entry name" value="SGNH hydrolase"/>
    <property type="match status" value="1"/>
</dbReference>
<dbReference type="Proteomes" id="UP000276254">
    <property type="component" value="Chromosome"/>
</dbReference>
<dbReference type="EMBL" id="CP032829">
    <property type="protein sequence ID" value="AYJ85789.1"/>
    <property type="molecule type" value="Genomic_DNA"/>
</dbReference>
<dbReference type="Gene3D" id="3.40.50.1110">
    <property type="entry name" value="SGNH hydrolase"/>
    <property type="match status" value="1"/>
</dbReference>
<dbReference type="OrthoDB" id="7568545at2"/>
<protein>
    <submittedName>
        <fullName evidence="1">SGNH/GDSL hydrolase family protein</fullName>
    </submittedName>
</protein>
<evidence type="ECO:0000313" key="1">
    <source>
        <dbReference type="EMBL" id="AYJ85789.1"/>
    </source>
</evidence>
<accession>A0A494T8W2</accession>
<dbReference type="KEGG" id="spha:D3Y57_07120"/>
<dbReference type="InterPro" id="IPR036514">
    <property type="entry name" value="SGNH_hydro_sf"/>
</dbReference>